<dbReference type="InterPro" id="IPR002110">
    <property type="entry name" value="Ankyrin_rpt"/>
</dbReference>
<keyword evidence="11" id="KW-1185">Reference proteome</keyword>
<feature type="active site" description="Nucleophile" evidence="8">
    <location>
        <position position="511"/>
    </location>
</feature>
<dbReference type="PANTHER" id="PTHR24139">
    <property type="entry name" value="CALCIUM-INDEPENDENT PHOSPHOLIPASE A2"/>
    <property type="match status" value="1"/>
</dbReference>
<evidence type="ECO:0000256" key="7">
    <source>
        <dbReference type="PROSITE-ProRule" id="PRU00023"/>
    </source>
</evidence>
<dbReference type="InterPro" id="IPR047148">
    <property type="entry name" value="PLPL9"/>
</dbReference>
<feature type="repeat" description="ANK" evidence="7">
    <location>
        <begin position="366"/>
        <end position="398"/>
    </location>
</feature>
<keyword evidence="8" id="KW-0442">Lipid degradation</keyword>
<feature type="short sequence motif" description="DGA/G" evidence="8">
    <location>
        <begin position="639"/>
        <end position="641"/>
    </location>
</feature>
<dbReference type="GO" id="GO:0005739">
    <property type="term" value="C:mitochondrion"/>
    <property type="evidence" value="ECO:0007669"/>
    <property type="project" value="TreeGrafter"/>
</dbReference>
<evidence type="ECO:0000256" key="2">
    <source>
        <dbReference type="ARBA" id="ARBA00022737"/>
    </source>
</evidence>
<dbReference type="InterPro" id="IPR016035">
    <property type="entry name" value="Acyl_Trfase/lysoPLipase"/>
</dbReference>
<feature type="short sequence motif" description="GXSXG" evidence="8">
    <location>
        <begin position="509"/>
        <end position="513"/>
    </location>
</feature>
<keyword evidence="3 8" id="KW-0378">Hydrolase</keyword>
<dbReference type="Proteomes" id="UP000053766">
    <property type="component" value="Unassembled WGS sequence"/>
</dbReference>
<keyword evidence="2" id="KW-0677">Repeat</keyword>
<comment type="catalytic activity">
    <reaction evidence="6">
        <text>a 1,2-diacyl-sn-glycero-3-phosphocholine + H2O = a 1-acyl-sn-glycero-3-phosphocholine + a fatty acid + H(+)</text>
        <dbReference type="Rhea" id="RHEA:15801"/>
        <dbReference type="ChEBI" id="CHEBI:15377"/>
        <dbReference type="ChEBI" id="CHEBI:15378"/>
        <dbReference type="ChEBI" id="CHEBI:28868"/>
        <dbReference type="ChEBI" id="CHEBI:57643"/>
        <dbReference type="ChEBI" id="CHEBI:58168"/>
        <dbReference type="EC" id="3.1.1.4"/>
    </reaction>
    <physiologicalReaction direction="left-to-right" evidence="6">
        <dbReference type="Rhea" id="RHEA:15802"/>
    </physiologicalReaction>
</comment>
<dbReference type="OrthoDB" id="10021675at2759"/>
<evidence type="ECO:0000313" key="11">
    <source>
        <dbReference type="Proteomes" id="UP000053766"/>
    </source>
</evidence>
<evidence type="ECO:0000256" key="1">
    <source>
        <dbReference type="ARBA" id="ARBA00013278"/>
    </source>
</evidence>
<dbReference type="Gene3D" id="3.40.1090.10">
    <property type="entry name" value="Cytosolic phospholipase A2 catalytic domain"/>
    <property type="match status" value="1"/>
</dbReference>
<feature type="repeat" description="ANK" evidence="7">
    <location>
        <begin position="333"/>
        <end position="365"/>
    </location>
</feature>
<gene>
    <name evidence="10" type="ORF">DICVIV_04901</name>
</gene>
<dbReference type="PANTHER" id="PTHR24139:SF34">
    <property type="entry name" value="85_88 KDA CALCIUM-INDEPENDENT PHOSPHOLIPASE A2"/>
    <property type="match status" value="1"/>
</dbReference>
<name>A0A0D8XYS6_DICVI</name>
<reference evidence="11" key="2">
    <citation type="journal article" date="2016" name="Sci. Rep.">
        <title>Dictyocaulus viviparus genome, variome and transcriptome elucidate lungworm biology and support future intervention.</title>
        <authorList>
            <person name="McNulty S.N."/>
            <person name="Strube C."/>
            <person name="Rosa B.A."/>
            <person name="Martin J.C."/>
            <person name="Tyagi R."/>
            <person name="Choi Y.J."/>
            <person name="Wang Q."/>
            <person name="Hallsworth Pepin K."/>
            <person name="Zhang X."/>
            <person name="Ozersky P."/>
            <person name="Wilson R.K."/>
            <person name="Sternberg P.W."/>
            <person name="Gasser R.B."/>
            <person name="Mitreva M."/>
        </authorList>
    </citation>
    <scope>NUCLEOTIDE SEQUENCE [LARGE SCALE GENOMIC DNA]</scope>
    <source>
        <strain evidence="11">HannoverDv2000</strain>
    </source>
</reference>
<dbReference type="PROSITE" id="PS50088">
    <property type="entry name" value="ANK_REPEAT"/>
    <property type="match status" value="3"/>
</dbReference>
<dbReference type="InterPro" id="IPR002641">
    <property type="entry name" value="PNPLA_dom"/>
</dbReference>
<protein>
    <recommendedName>
        <fullName evidence="1">phospholipase A2</fullName>
        <ecNumber evidence="1">3.1.1.4</ecNumber>
    </recommendedName>
</protein>
<evidence type="ECO:0000259" key="9">
    <source>
        <dbReference type="PROSITE" id="PS51635"/>
    </source>
</evidence>
<dbReference type="Gene3D" id="1.25.40.20">
    <property type="entry name" value="Ankyrin repeat-containing domain"/>
    <property type="match status" value="2"/>
</dbReference>
<dbReference type="EC" id="3.1.1.4" evidence="1"/>
<feature type="short sequence motif" description="GXGXXG" evidence="8">
    <location>
        <begin position="477"/>
        <end position="482"/>
    </location>
</feature>
<feature type="repeat" description="ANK" evidence="7">
    <location>
        <begin position="163"/>
        <end position="195"/>
    </location>
</feature>
<feature type="domain" description="PNPLA" evidence="9">
    <location>
        <begin position="473"/>
        <end position="652"/>
    </location>
</feature>
<organism evidence="10 11">
    <name type="scientific">Dictyocaulus viviparus</name>
    <name type="common">Bovine lungworm</name>
    <dbReference type="NCBI Taxonomy" id="29172"/>
    <lineage>
        <taxon>Eukaryota</taxon>
        <taxon>Metazoa</taxon>
        <taxon>Ecdysozoa</taxon>
        <taxon>Nematoda</taxon>
        <taxon>Chromadorea</taxon>
        <taxon>Rhabditida</taxon>
        <taxon>Rhabditina</taxon>
        <taxon>Rhabditomorpha</taxon>
        <taxon>Strongyloidea</taxon>
        <taxon>Metastrongylidae</taxon>
        <taxon>Dictyocaulus</taxon>
    </lineage>
</organism>
<accession>A0A0D8XYS6</accession>
<evidence type="ECO:0000256" key="5">
    <source>
        <dbReference type="ARBA" id="ARBA00023098"/>
    </source>
</evidence>
<evidence type="ECO:0000256" key="6">
    <source>
        <dbReference type="ARBA" id="ARBA00023422"/>
    </source>
</evidence>
<dbReference type="InterPro" id="IPR036770">
    <property type="entry name" value="Ankyrin_rpt-contain_sf"/>
</dbReference>
<reference evidence="10 11" key="1">
    <citation type="submission" date="2013-11" db="EMBL/GenBank/DDBJ databases">
        <title>Draft genome of the bovine lungworm Dictyocaulus viviparus.</title>
        <authorList>
            <person name="Mitreva M."/>
        </authorList>
    </citation>
    <scope>NUCLEOTIDE SEQUENCE [LARGE SCALE GENOMIC DNA]</scope>
    <source>
        <strain evidence="10 11">HannoverDv2000</strain>
    </source>
</reference>
<dbReference type="SUPFAM" id="SSF48403">
    <property type="entry name" value="Ankyrin repeat"/>
    <property type="match status" value="1"/>
</dbReference>
<dbReference type="EMBL" id="KN716249">
    <property type="protein sequence ID" value="KJH49002.1"/>
    <property type="molecule type" value="Genomic_DNA"/>
</dbReference>
<proteinExistence type="predicted"/>
<dbReference type="SMART" id="SM00248">
    <property type="entry name" value="ANK"/>
    <property type="match status" value="5"/>
</dbReference>
<dbReference type="AlphaFoldDB" id="A0A0D8XYS6"/>
<sequence length="796" mass="88289">MFKSILEFVSNTNTESIISAARTVVSEFNNRSERQHQQKVEKLTQSRYSKMLKLDNLKNVSCHSESVGGTTVFHIVYMADLQSLMQEKDEKLVRILCSKLDSLLSTVDERSLRNGGLYNLMDFVSREPTWEATHYAAACGFNSFLKAALEKDPHLVLGFATCEGEFAVHIAAKSNQLETVRLLLEYGADLCQKDAMGRNVIHWAAANSSSTLKELSNEASFIKAIGIQDEYGLVPLALAIHKANFESVKILMGSANTFPPANAPPLLNVLCGMKYSEGLANCLALVITITPSIVEQVDRNGRCVLHLQLDKKVLLEVLKHSFGNIDVNLKDVDGQTPLHLAVNRGDVGGAVALLCYGADVNVKDKQNRSALIRAIQVEHLDVIKLLLLFDADLNSVDEQGQSVHDIVKTSKRKMEIDALITQMTPPLLSSPTPKKIYFDDLTDILALLDYQQNETVSTQKCVEIPSGEIVNVLSLDGGGIRGLVLIQVLCELEKRLGSNLITKFHWLGGTSTGAILALALSQGKTIADCRSIFLRYKDDIFYGMRPYSGTNMESFLQSEFGKKTTLADITSKKVMVITCIANVCPPKMEVFRNYQLHLSAADNENMGFRSPENTHVYVAARCSSAAPTYFPPFENKYMDGGLIANNPCLQLISDIQLVNSSLRMACEIDKCYRIGCILSVGTGRTAERSLESFDPNIPKSFAELGNSMIAAIDFMKNLLLDQIAKADGKVVDYARAWSHSISVPFFRFSPMLSDPIDLDETDDVKLINMMWHTKVYMNEENYSVTQLIDVLKHFEK</sequence>
<dbReference type="Pfam" id="PF12796">
    <property type="entry name" value="Ank_2"/>
    <property type="match status" value="2"/>
</dbReference>
<feature type="active site" description="Proton acceptor" evidence="8">
    <location>
        <position position="639"/>
    </location>
</feature>
<evidence type="ECO:0000256" key="4">
    <source>
        <dbReference type="ARBA" id="ARBA00023043"/>
    </source>
</evidence>
<dbReference type="SUPFAM" id="SSF52151">
    <property type="entry name" value="FabD/lysophospholipase-like"/>
    <property type="match status" value="1"/>
</dbReference>
<dbReference type="GO" id="GO:0052816">
    <property type="term" value="F:long-chain fatty acyl-CoA hydrolase activity"/>
    <property type="evidence" value="ECO:0007669"/>
    <property type="project" value="TreeGrafter"/>
</dbReference>
<dbReference type="GO" id="GO:2000304">
    <property type="term" value="P:positive regulation of ceramide biosynthetic process"/>
    <property type="evidence" value="ECO:0007669"/>
    <property type="project" value="TreeGrafter"/>
</dbReference>
<evidence type="ECO:0000256" key="3">
    <source>
        <dbReference type="ARBA" id="ARBA00022801"/>
    </source>
</evidence>
<keyword evidence="4 7" id="KW-0040">ANK repeat</keyword>
<dbReference type="PROSITE" id="PS50297">
    <property type="entry name" value="ANK_REP_REGION"/>
    <property type="match status" value="2"/>
</dbReference>
<dbReference type="GO" id="GO:0047499">
    <property type="term" value="F:calcium-independent phospholipase A2 activity"/>
    <property type="evidence" value="ECO:0007669"/>
    <property type="project" value="InterPro"/>
</dbReference>
<keyword evidence="5 8" id="KW-0443">Lipid metabolism</keyword>
<dbReference type="GO" id="GO:0016042">
    <property type="term" value="P:lipid catabolic process"/>
    <property type="evidence" value="ECO:0007669"/>
    <property type="project" value="UniProtKB-UniRule"/>
</dbReference>
<dbReference type="STRING" id="29172.A0A0D8XYS6"/>
<dbReference type="PROSITE" id="PS51635">
    <property type="entry name" value="PNPLA"/>
    <property type="match status" value="1"/>
</dbReference>
<dbReference type="Pfam" id="PF01734">
    <property type="entry name" value="Patatin"/>
    <property type="match status" value="1"/>
</dbReference>
<evidence type="ECO:0000256" key="8">
    <source>
        <dbReference type="PROSITE-ProRule" id="PRU01161"/>
    </source>
</evidence>
<evidence type="ECO:0000313" key="10">
    <source>
        <dbReference type="EMBL" id="KJH49002.1"/>
    </source>
</evidence>